<protein>
    <submittedName>
        <fullName evidence="1">Uncharacterized protein</fullName>
    </submittedName>
</protein>
<dbReference type="AlphaFoldDB" id="A0A165D3G6"/>
<dbReference type="RefSeq" id="XP_040761825.1">
    <property type="nucleotide sequence ID" value="XM_040909460.1"/>
</dbReference>
<name>A0A165D3G6_9APHY</name>
<evidence type="ECO:0000313" key="2">
    <source>
        <dbReference type="Proteomes" id="UP000076871"/>
    </source>
</evidence>
<organism evidence="1 2">
    <name type="scientific">Laetiporus sulphureus 93-53</name>
    <dbReference type="NCBI Taxonomy" id="1314785"/>
    <lineage>
        <taxon>Eukaryota</taxon>
        <taxon>Fungi</taxon>
        <taxon>Dikarya</taxon>
        <taxon>Basidiomycota</taxon>
        <taxon>Agaricomycotina</taxon>
        <taxon>Agaricomycetes</taxon>
        <taxon>Polyporales</taxon>
        <taxon>Laetiporus</taxon>
    </lineage>
</organism>
<dbReference type="Proteomes" id="UP000076871">
    <property type="component" value="Unassembled WGS sequence"/>
</dbReference>
<gene>
    <name evidence="1" type="ORF">LAESUDRAFT_728554</name>
</gene>
<proteinExistence type="predicted"/>
<dbReference type="InParanoid" id="A0A165D3G6"/>
<evidence type="ECO:0000313" key="1">
    <source>
        <dbReference type="EMBL" id="KZT04085.1"/>
    </source>
</evidence>
<accession>A0A165D3G6</accession>
<sequence>METSESIEKDAHVLQVLVLDGGFVRTIFLRNTCSCLNCLLFVMSMAVGNDTGGHVSLEHIYTPVVSETYR</sequence>
<dbReference type="EMBL" id="KV427639">
    <property type="protein sequence ID" value="KZT04085.1"/>
    <property type="molecule type" value="Genomic_DNA"/>
</dbReference>
<reference evidence="1 2" key="1">
    <citation type="journal article" date="2016" name="Mol. Biol. Evol.">
        <title>Comparative Genomics of Early-Diverging Mushroom-Forming Fungi Provides Insights into the Origins of Lignocellulose Decay Capabilities.</title>
        <authorList>
            <person name="Nagy L.G."/>
            <person name="Riley R."/>
            <person name="Tritt A."/>
            <person name="Adam C."/>
            <person name="Daum C."/>
            <person name="Floudas D."/>
            <person name="Sun H."/>
            <person name="Yadav J.S."/>
            <person name="Pangilinan J."/>
            <person name="Larsson K.H."/>
            <person name="Matsuura K."/>
            <person name="Barry K."/>
            <person name="Labutti K."/>
            <person name="Kuo R."/>
            <person name="Ohm R.A."/>
            <person name="Bhattacharya S.S."/>
            <person name="Shirouzu T."/>
            <person name="Yoshinaga Y."/>
            <person name="Martin F.M."/>
            <person name="Grigoriev I.V."/>
            <person name="Hibbett D.S."/>
        </authorList>
    </citation>
    <scope>NUCLEOTIDE SEQUENCE [LARGE SCALE GENOMIC DNA]</scope>
    <source>
        <strain evidence="1 2">93-53</strain>
    </source>
</reference>
<keyword evidence="2" id="KW-1185">Reference proteome</keyword>
<dbReference type="GeneID" id="63826489"/>